<keyword evidence="2" id="KW-0472">Membrane</keyword>
<feature type="transmembrane region" description="Helical" evidence="2">
    <location>
        <begin position="31"/>
        <end position="51"/>
    </location>
</feature>
<dbReference type="OrthoDB" id="8812556at2"/>
<comment type="caution">
    <text evidence="3">The sequence shown here is derived from an EMBL/GenBank/DDBJ whole genome shotgun (WGS) entry which is preliminary data.</text>
</comment>
<sequence>MTYQLTSLLLGLFLGLGILWLIRRDHLHGPFALWWIAVAVTVVVVGFWPSVFDLIAHHLGVSYPPILALVLAFALILLKILTLDIERSRQERKIRRLAQQLSIIEADLNQAMASMGTTRGQDSARHKSDCH</sequence>
<proteinExistence type="predicted"/>
<keyword evidence="1" id="KW-0175">Coiled coil</keyword>
<evidence type="ECO:0000313" key="3">
    <source>
        <dbReference type="EMBL" id="KAA6187867.1"/>
    </source>
</evidence>
<accession>A0A5M8FVN3</accession>
<feature type="transmembrane region" description="Helical" evidence="2">
    <location>
        <begin position="6"/>
        <end position="22"/>
    </location>
</feature>
<dbReference type="EMBL" id="VWXX01000001">
    <property type="protein sequence ID" value="KAA6187867.1"/>
    <property type="molecule type" value="Genomic_DNA"/>
</dbReference>
<protein>
    <submittedName>
        <fullName evidence="3">DUF2304 domain-containing protein</fullName>
    </submittedName>
</protein>
<keyword evidence="2" id="KW-1133">Transmembrane helix</keyword>
<feature type="transmembrane region" description="Helical" evidence="2">
    <location>
        <begin position="63"/>
        <end position="85"/>
    </location>
</feature>
<reference evidence="3 4" key="1">
    <citation type="submission" date="2019-09" db="EMBL/GenBank/DDBJ databases">
        <title>Whole-genome sequence of the purple sulfur bacterium Thiohalocapsa marina DSM 19078.</title>
        <authorList>
            <person name="Kyndt J.A."/>
            <person name="Meyer T.E."/>
        </authorList>
    </citation>
    <scope>NUCLEOTIDE SEQUENCE [LARGE SCALE GENOMIC DNA]</scope>
    <source>
        <strain evidence="3 4">DSM 19078</strain>
    </source>
</reference>
<name>A0A5M8FVN3_9GAMM</name>
<keyword evidence="2" id="KW-0812">Transmembrane</keyword>
<dbReference type="Pfam" id="PF10066">
    <property type="entry name" value="DUF2304"/>
    <property type="match status" value="1"/>
</dbReference>
<feature type="coiled-coil region" evidence="1">
    <location>
        <begin position="87"/>
        <end position="114"/>
    </location>
</feature>
<evidence type="ECO:0000256" key="2">
    <source>
        <dbReference type="SAM" id="Phobius"/>
    </source>
</evidence>
<dbReference type="InterPro" id="IPR019277">
    <property type="entry name" value="DUF2304"/>
</dbReference>
<keyword evidence="4" id="KW-1185">Reference proteome</keyword>
<evidence type="ECO:0000256" key="1">
    <source>
        <dbReference type="SAM" id="Coils"/>
    </source>
</evidence>
<dbReference type="RefSeq" id="WP_150089532.1">
    <property type="nucleotide sequence ID" value="NZ_VWXX01000001.1"/>
</dbReference>
<evidence type="ECO:0000313" key="4">
    <source>
        <dbReference type="Proteomes" id="UP000322981"/>
    </source>
</evidence>
<gene>
    <name evidence="3" type="ORF">F2Q65_01115</name>
</gene>
<organism evidence="3 4">
    <name type="scientific">Thiohalocapsa marina</name>
    <dbReference type="NCBI Taxonomy" id="424902"/>
    <lineage>
        <taxon>Bacteria</taxon>
        <taxon>Pseudomonadati</taxon>
        <taxon>Pseudomonadota</taxon>
        <taxon>Gammaproteobacteria</taxon>
        <taxon>Chromatiales</taxon>
        <taxon>Chromatiaceae</taxon>
        <taxon>Thiohalocapsa</taxon>
    </lineage>
</organism>
<dbReference type="AlphaFoldDB" id="A0A5M8FVN3"/>
<dbReference type="Proteomes" id="UP000322981">
    <property type="component" value="Unassembled WGS sequence"/>
</dbReference>